<feature type="non-terminal residue" evidence="2">
    <location>
        <position position="300"/>
    </location>
</feature>
<proteinExistence type="predicted"/>
<evidence type="ECO:0000313" key="2">
    <source>
        <dbReference type="EMBL" id="CAJ0570760.1"/>
    </source>
</evidence>
<gene>
    <name evidence="2" type="ORF">MSPICULIGERA_LOCUS9196</name>
</gene>
<evidence type="ECO:0000256" key="1">
    <source>
        <dbReference type="SAM" id="Phobius"/>
    </source>
</evidence>
<organism evidence="2 3">
    <name type="scientific">Mesorhabditis spiculigera</name>
    <dbReference type="NCBI Taxonomy" id="96644"/>
    <lineage>
        <taxon>Eukaryota</taxon>
        <taxon>Metazoa</taxon>
        <taxon>Ecdysozoa</taxon>
        <taxon>Nematoda</taxon>
        <taxon>Chromadorea</taxon>
        <taxon>Rhabditida</taxon>
        <taxon>Rhabditina</taxon>
        <taxon>Rhabditomorpha</taxon>
        <taxon>Rhabditoidea</taxon>
        <taxon>Rhabditidae</taxon>
        <taxon>Mesorhabditinae</taxon>
        <taxon>Mesorhabditis</taxon>
    </lineage>
</organism>
<feature type="transmembrane region" description="Helical" evidence="1">
    <location>
        <begin position="253"/>
        <end position="276"/>
    </location>
</feature>
<keyword evidence="1" id="KW-0812">Transmembrane</keyword>
<protein>
    <submittedName>
        <fullName evidence="2">Uncharacterized protein</fullName>
    </submittedName>
</protein>
<sequence>MDSLNYDRPWTSWDNALLGFVFIIAHGLIMCSTRESLGGTNPILHKRSRIYMAKLPIGHNFLLALMGAGAMRADQGEFAHALGLTLVFWFTSAWKDEKAAGILPLITQVFFKKNTVLNLQRAVAVLLGSVLGCTTGSILLKGKASAECQNHSFLLASVCEASIALFLKLTPAFMEAGAKRFHQRHSPNKASHIAVLLLGSKSNKTHLTRHAQTCTVICSVIPAIAISFGTTYVRAPIGNPLFAVIWSLKCREMLPWVVVPHIVVPFTIYTCCEYIIRRWIIPERPIVCLVQKAKKLVSKI</sequence>
<name>A0AA36FXG4_9BILA</name>
<accession>A0AA36FXG4</accession>
<dbReference type="AlphaFoldDB" id="A0AA36FXG4"/>
<dbReference type="EMBL" id="CATQJA010002466">
    <property type="protein sequence ID" value="CAJ0570760.1"/>
    <property type="molecule type" value="Genomic_DNA"/>
</dbReference>
<keyword evidence="3" id="KW-1185">Reference proteome</keyword>
<reference evidence="2" key="1">
    <citation type="submission" date="2023-06" db="EMBL/GenBank/DDBJ databases">
        <authorList>
            <person name="Delattre M."/>
        </authorList>
    </citation>
    <scope>NUCLEOTIDE SEQUENCE</scope>
    <source>
        <strain evidence="2">AF72</strain>
    </source>
</reference>
<evidence type="ECO:0000313" key="3">
    <source>
        <dbReference type="Proteomes" id="UP001177023"/>
    </source>
</evidence>
<keyword evidence="1" id="KW-0472">Membrane</keyword>
<feature type="transmembrane region" description="Helical" evidence="1">
    <location>
        <begin position="122"/>
        <end position="140"/>
    </location>
</feature>
<feature type="transmembrane region" description="Helical" evidence="1">
    <location>
        <begin position="214"/>
        <end position="233"/>
    </location>
</feature>
<feature type="transmembrane region" description="Helical" evidence="1">
    <location>
        <begin position="12"/>
        <end position="31"/>
    </location>
</feature>
<dbReference type="Proteomes" id="UP001177023">
    <property type="component" value="Unassembled WGS sequence"/>
</dbReference>
<feature type="transmembrane region" description="Helical" evidence="1">
    <location>
        <begin position="51"/>
        <end position="72"/>
    </location>
</feature>
<keyword evidence="1" id="KW-1133">Transmembrane helix</keyword>
<comment type="caution">
    <text evidence="2">The sequence shown here is derived from an EMBL/GenBank/DDBJ whole genome shotgun (WGS) entry which is preliminary data.</text>
</comment>